<feature type="transmembrane region" description="Helical" evidence="8">
    <location>
        <begin position="408"/>
        <end position="425"/>
    </location>
</feature>
<evidence type="ECO:0000256" key="3">
    <source>
        <dbReference type="ARBA" id="ARBA00022692"/>
    </source>
</evidence>
<feature type="transmembrane region" description="Helical" evidence="8">
    <location>
        <begin position="306"/>
        <end position="328"/>
    </location>
</feature>
<feature type="region of interest" description="Disordered" evidence="7">
    <location>
        <begin position="52"/>
        <end position="115"/>
    </location>
</feature>
<organism evidence="9 10">
    <name type="scientific">Alosa alosa</name>
    <name type="common">allis shad</name>
    <dbReference type="NCBI Taxonomy" id="278164"/>
    <lineage>
        <taxon>Eukaryota</taxon>
        <taxon>Metazoa</taxon>
        <taxon>Chordata</taxon>
        <taxon>Craniata</taxon>
        <taxon>Vertebrata</taxon>
        <taxon>Euteleostomi</taxon>
        <taxon>Actinopterygii</taxon>
        <taxon>Neopterygii</taxon>
        <taxon>Teleostei</taxon>
        <taxon>Clupei</taxon>
        <taxon>Clupeiformes</taxon>
        <taxon>Clupeoidei</taxon>
        <taxon>Clupeidae</taxon>
        <taxon>Alosa</taxon>
    </lineage>
</organism>
<feature type="transmembrane region" description="Helical" evidence="8">
    <location>
        <begin position="335"/>
        <end position="356"/>
    </location>
</feature>
<feature type="compositionally biased region" description="Basic and acidic residues" evidence="7">
    <location>
        <begin position="55"/>
        <end position="70"/>
    </location>
</feature>
<feature type="binding site" evidence="6">
    <location>
        <position position="410"/>
    </location>
    <ligand>
        <name>Zn(2+)</name>
        <dbReference type="ChEBI" id="CHEBI:29105"/>
    </ligand>
</feature>
<comment type="subcellular location">
    <subcellularLocation>
        <location evidence="1">Membrane</location>
        <topology evidence="1">Multi-pass membrane protein</topology>
    </subcellularLocation>
</comment>
<evidence type="ECO:0000256" key="8">
    <source>
        <dbReference type="SAM" id="Phobius"/>
    </source>
</evidence>
<feature type="compositionally biased region" description="Polar residues" evidence="7">
    <location>
        <begin position="72"/>
        <end position="90"/>
    </location>
</feature>
<sequence length="445" mass="50211">MSSSAAESYFTQVQFQAKAGLCARLAVYKLDSDERREEGPGAFVLRHRGHAASISHDDHPPINPHEREEDTPTGQSELLSQRPVQNGSASEKTKGSLEGEEEQRGEEERSADEGFMGMTPLLQAHHAMERMEEFVHKVSTHTHHAMERMEEFVHKMWEGRWRVIPHDVLPDWLKDNDYLLHGHRPPMPSFRACFKSIFRIHTETGNIWTHLLGCLFFLGLGIVYMFRPNMSFVAPLQEKVAIGMFFLGAILCLSFSWLFHTVYCHSEGVSRVFSKLDYSGIAFLIVGSFVPWLYYSFYCSPQPCFIYLLVVCILGISAIIVSQCDFFATPQYRGVRAGVFVGLGLSGVVPTLHFVISEGLLRATTMGQMGWLLLMAALYITGACLYAARIPERFFPGKCDIWFHSHQLFHILVLAGAFVHFHGVSNLQEFRYTAGGGCAEYEGPL</sequence>
<reference evidence="9 10" key="1">
    <citation type="submission" date="2020-10" db="EMBL/GenBank/DDBJ databases">
        <title>Chromosome-scale genome assembly of the Allis shad, Alosa alosa.</title>
        <authorList>
            <person name="Margot Z."/>
            <person name="Christophe K."/>
            <person name="Cabau C."/>
            <person name="Louis A."/>
            <person name="Berthelot C."/>
            <person name="Parey E."/>
            <person name="Roest Crollius H."/>
            <person name="Montfort J."/>
            <person name="Robinson-Rechavi M."/>
            <person name="Bucao C."/>
            <person name="Bouchez O."/>
            <person name="Gislard M."/>
            <person name="Lluch J."/>
            <person name="Milhes M."/>
            <person name="Lampietro C."/>
            <person name="Lopez Roques C."/>
            <person name="Donnadieu C."/>
            <person name="Braasch I."/>
            <person name="Desvignes T."/>
            <person name="Postlethwait J."/>
            <person name="Bobe J."/>
            <person name="Guiguen Y."/>
        </authorList>
    </citation>
    <scope>NUCLEOTIDE SEQUENCE [LARGE SCALE GENOMIC DNA]</scope>
    <source>
        <strain evidence="9">M-15738</strain>
        <tissue evidence="9">Blood</tissue>
    </source>
</reference>
<evidence type="ECO:0000256" key="5">
    <source>
        <dbReference type="ARBA" id="ARBA00023136"/>
    </source>
</evidence>
<keyword evidence="6" id="KW-0862">Zinc</keyword>
<evidence type="ECO:0000256" key="2">
    <source>
        <dbReference type="ARBA" id="ARBA00007018"/>
    </source>
</evidence>
<dbReference type="AlphaFoldDB" id="A0AAV6FXG9"/>
<dbReference type="GO" id="GO:0033211">
    <property type="term" value="P:adiponectin-activated signaling pathway"/>
    <property type="evidence" value="ECO:0007669"/>
    <property type="project" value="TreeGrafter"/>
</dbReference>
<dbReference type="Proteomes" id="UP000823561">
    <property type="component" value="Chromosome 17"/>
</dbReference>
<keyword evidence="5 8" id="KW-0472">Membrane</keyword>
<protein>
    <recommendedName>
        <fullName evidence="11">Adiponectin receptor 2</fullName>
    </recommendedName>
</protein>
<feature type="binding site" evidence="6">
    <location>
        <position position="260"/>
    </location>
    <ligand>
        <name>Zn(2+)</name>
        <dbReference type="ChEBI" id="CHEBI:29105"/>
    </ligand>
</feature>
<dbReference type="InterPro" id="IPR004254">
    <property type="entry name" value="AdipoR/HlyIII-related"/>
</dbReference>
<feature type="transmembrane region" description="Helical" evidence="8">
    <location>
        <begin position="207"/>
        <end position="226"/>
    </location>
</feature>
<dbReference type="EMBL" id="JADWDJ010000017">
    <property type="protein sequence ID" value="KAG5267129.1"/>
    <property type="molecule type" value="Genomic_DNA"/>
</dbReference>
<keyword evidence="4 8" id="KW-1133">Transmembrane helix</keyword>
<dbReference type="GO" id="GO:0046872">
    <property type="term" value="F:metal ion binding"/>
    <property type="evidence" value="ECO:0007669"/>
    <property type="project" value="UniProtKB-KW"/>
</dbReference>
<evidence type="ECO:0000256" key="4">
    <source>
        <dbReference type="ARBA" id="ARBA00022989"/>
    </source>
</evidence>
<evidence type="ECO:0000256" key="7">
    <source>
        <dbReference type="SAM" id="MobiDB-lite"/>
    </source>
</evidence>
<dbReference type="PANTHER" id="PTHR20855">
    <property type="entry name" value="ADIPOR/PROGESTIN RECEPTOR-RELATED"/>
    <property type="match status" value="1"/>
</dbReference>
<feature type="transmembrane region" description="Helical" evidence="8">
    <location>
        <begin position="368"/>
        <end position="388"/>
    </location>
</feature>
<gene>
    <name evidence="9" type="ORF">AALO_G00218320</name>
</gene>
<feature type="transmembrane region" description="Helical" evidence="8">
    <location>
        <begin position="241"/>
        <end position="264"/>
    </location>
</feature>
<evidence type="ECO:0000313" key="9">
    <source>
        <dbReference type="EMBL" id="KAG5267129.1"/>
    </source>
</evidence>
<evidence type="ECO:0000256" key="6">
    <source>
        <dbReference type="PIRSR" id="PIRSR604254-1"/>
    </source>
</evidence>
<evidence type="ECO:0000256" key="1">
    <source>
        <dbReference type="ARBA" id="ARBA00004141"/>
    </source>
</evidence>
<dbReference type="Pfam" id="PF03006">
    <property type="entry name" value="HlyIII"/>
    <property type="match status" value="1"/>
</dbReference>
<keyword evidence="10" id="KW-1185">Reference proteome</keyword>
<keyword evidence="3 8" id="KW-0812">Transmembrane</keyword>
<accession>A0AAV6FXG9</accession>
<comment type="similarity">
    <text evidence="2">Belongs to the ADIPOR family.</text>
</comment>
<evidence type="ECO:0008006" key="11">
    <source>
        <dbReference type="Google" id="ProtNLM"/>
    </source>
</evidence>
<name>A0AAV6FXG9_9TELE</name>
<comment type="caution">
    <text evidence="9">The sequence shown here is derived from an EMBL/GenBank/DDBJ whole genome shotgun (WGS) entry which is preliminary data.</text>
</comment>
<proteinExistence type="inferred from homology"/>
<feature type="transmembrane region" description="Helical" evidence="8">
    <location>
        <begin position="276"/>
        <end position="294"/>
    </location>
</feature>
<dbReference type="GO" id="GO:0038023">
    <property type="term" value="F:signaling receptor activity"/>
    <property type="evidence" value="ECO:0007669"/>
    <property type="project" value="TreeGrafter"/>
</dbReference>
<feature type="binding site" evidence="6">
    <location>
        <position position="406"/>
    </location>
    <ligand>
        <name>Zn(2+)</name>
        <dbReference type="ChEBI" id="CHEBI:29105"/>
    </ligand>
</feature>
<evidence type="ECO:0000313" key="10">
    <source>
        <dbReference type="Proteomes" id="UP000823561"/>
    </source>
</evidence>
<keyword evidence="6" id="KW-0479">Metal-binding</keyword>
<dbReference type="PANTHER" id="PTHR20855:SF33">
    <property type="entry name" value="ADIPONECTIN RECEPTOR PROTEIN 2"/>
    <property type="match status" value="1"/>
</dbReference>
<dbReference type="GO" id="GO:0005886">
    <property type="term" value="C:plasma membrane"/>
    <property type="evidence" value="ECO:0007669"/>
    <property type="project" value="TreeGrafter"/>
</dbReference>